<dbReference type="GO" id="GO:0016758">
    <property type="term" value="F:hexosyltransferase activity"/>
    <property type="evidence" value="ECO:0007669"/>
    <property type="project" value="TreeGrafter"/>
</dbReference>
<evidence type="ECO:0000313" key="3">
    <source>
        <dbReference type="EMBL" id="PIT98573.1"/>
    </source>
</evidence>
<comment type="caution">
    <text evidence="3">The sequence shown here is derived from an EMBL/GenBank/DDBJ whole genome shotgun (WGS) entry which is preliminary data.</text>
</comment>
<evidence type="ECO:0000259" key="2">
    <source>
        <dbReference type="Pfam" id="PF13439"/>
    </source>
</evidence>
<dbReference type="Gene3D" id="3.40.50.2000">
    <property type="entry name" value="Glycogen Phosphorylase B"/>
    <property type="match status" value="2"/>
</dbReference>
<dbReference type="Pfam" id="PF13439">
    <property type="entry name" value="Glyco_transf_4"/>
    <property type="match status" value="1"/>
</dbReference>
<sequence length="365" mass="40204">MKLLLVAENWEPRVGGIERYLTGLTAALRSAGIEVDVIEPSRYRFFWPIVKPAWLPLFVQLYRQAKREQYDAVLCGKALCEGHIGYYLNKYLGIHYIVFTYATEIETWRQQARTRRALLRVLHGAGLVGYINEQTKQTLSQLGVTAAQLMHLPPGLPQEALEPVPKERVAAVREKYDIAERYILAVGRLIARKGFDILLSAFAALDQTKFGDVQLVIAGDGPEYDALDRQAENEMVATSVHLITDASDEDLAALYAGAQVFALTPRNLPGDFEGFGIVYLEAAARGVPQAGTRTGGVPEAVVDHETGLLAPPDDTAAVGDALARILSATALRERLGKAARTRAENEFLWEQRVVPLLRALGKLAD</sequence>
<feature type="domain" description="Glycosyl transferase family 1" evidence="1">
    <location>
        <begin position="180"/>
        <end position="341"/>
    </location>
</feature>
<dbReference type="PANTHER" id="PTHR45947:SF3">
    <property type="entry name" value="SULFOQUINOVOSYL TRANSFERASE SQD2"/>
    <property type="match status" value="1"/>
</dbReference>
<dbReference type="InterPro" id="IPR028098">
    <property type="entry name" value="Glyco_trans_4-like_N"/>
</dbReference>
<evidence type="ECO:0000313" key="4">
    <source>
        <dbReference type="Proteomes" id="UP000230731"/>
    </source>
</evidence>
<dbReference type="AlphaFoldDB" id="A0A2M6X0H8"/>
<evidence type="ECO:0000259" key="1">
    <source>
        <dbReference type="Pfam" id="PF00534"/>
    </source>
</evidence>
<gene>
    <name evidence="3" type="ORF">COT71_00140</name>
</gene>
<feature type="domain" description="Glycosyltransferase subfamily 4-like N-terminal" evidence="2">
    <location>
        <begin position="14"/>
        <end position="156"/>
    </location>
</feature>
<organism evidence="3 4">
    <name type="scientific">Candidatus Andersenbacteria bacterium CG10_big_fil_rev_8_21_14_0_10_54_11</name>
    <dbReference type="NCBI Taxonomy" id="1974485"/>
    <lineage>
        <taxon>Bacteria</taxon>
        <taxon>Candidatus Anderseniibacteriota</taxon>
    </lineage>
</organism>
<dbReference type="EMBL" id="PEZP01000001">
    <property type="protein sequence ID" value="PIT98573.1"/>
    <property type="molecule type" value="Genomic_DNA"/>
</dbReference>
<dbReference type="PANTHER" id="PTHR45947">
    <property type="entry name" value="SULFOQUINOVOSYL TRANSFERASE SQD2"/>
    <property type="match status" value="1"/>
</dbReference>
<proteinExistence type="predicted"/>
<dbReference type="InterPro" id="IPR050194">
    <property type="entry name" value="Glycosyltransferase_grp1"/>
</dbReference>
<accession>A0A2M6X0H8</accession>
<dbReference type="SUPFAM" id="SSF53756">
    <property type="entry name" value="UDP-Glycosyltransferase/glycogen phosphorylase"/>
    <property type="match status" value="1"/>
</dbReference>
<reference evidence="4" key="1">
    <citation type="submission" date="2017-09" db="EMBL/GenBank/DDBJ databases">
        <title>Depth-based differentiation of microbial function through sediment-hosted aquifers and enrichment of novel symbionts in the deep terrestrial subsurface.</title>
        <authorList>
            <person name="Probst A.J."/>
            <person name="Ladd B."/>
            <person name="Jarett J.K."/>
            <person name="Geller-Mcgrath D.E."/>
            <person name="Sieber C.M.K."/>
            <person name="Emerson J.B."/>
            <person name="Anantharaman K."/>
            <person name="Thomas B.C."/>
            <person name="Malmstrom R."/>
            <person name="Stieglmeier M."/>
            <person name="Klingl A."/>
            <person name="Woyke T."/>
            <person name="Ryan C.M."/>
            <person name="Banfield J.F."/>
        </authorList>
    </citation>
    <scope>NUCLEOTIDE SEQUENCE [LARGE SCALE GENOMIC DNA]</scope>
</reference>
<dbReference type="CDD" id="cd03801">
    <property type="entry name" value="GT4_PimA-like"/>
    <property type="match status" value="1"/>
</dbReference>
<dbReference type="Pfam" id="PF00534">
    <property type="entry name" value="Glycos_transf_1"/>
    <property type="match status" value="1"/>
</dbReference>
<dbReference type="Proteomes" id="UP000230731">
    <property type="component" value="Unassembled WGS sequence"/>
</dbReference>
<dbReference type="InterPro" id="IPR001296">
    <property type="entry name" value="Glyco_trans_1"/>
</dbReference>
<name>A0A2M6X0H8_9BACT</name>
<protein>
    <recommendedName>
        <fullName evidence="5">Glycosyltransferase family 1 protein</fullName>
    </recommendedName>
</protein>
<evidence type="ECO:0008006" key="5">
    <source>
        <dbReference type="Google" id="ProtNLM"/>
    </source>
</evidence>